<feature type="compositionally biased region" description="Basic residues" evidence="1">
    <location>
        <begin position="362"/>
        <end position="371"/>
    </location>
</feature>
<gene>
    <name evidence="3" type="ORF">g.10359</name>
</gene>
<organism evidence="3">
    <name type="scientific">Graphocephala atropunctata</name>
    <dbReference type="NCBI Taxonomy" id="36148"/>
    <lineage>
        <taxon>Eukaryota</taxon>
        <taxon>Metazoa</taxon>
        <taxon>Ecdysozoa</taxon>
        <taxon>Arthropoda</taxon>
        <taxon>Hexapoda</taxon>
        <taxon>Insecta</taxon>
        <taxon>Pterygota</taxon>
        <taxon>Neoptera</taxon>
        <taxon>Paraneoptera</taxon>
        <taxon>Hemiptera</taxon>
        <taxon>Auchenorrhyncha</taxon>
        <taxon>Membracoidea</taxon>
        <taxon>Cicadellidae</taxon>
        <taxon>Cicadellinae</taxon>
        <taxon>Cicadellini</taxon>
        <taxon>Graphocephala</taxon>
    </lineage>
</organism>
<feature type="region of interest" description="Disordered" evidence="1">
    <location>
        <begin position="346"/>
        <end position="371"/>
    </location>
</feature>
<feature type="compositionally biased region" description="Polar residues" evidence="1">
    <location>
        <begin position="590"/>
        <end position="621"/>
    </location>
</feature>
<dbReference type="PANTHER" id="PTHR23389">
    <property type="entry name" value="CHROMOSOME TRANSMISSION FIDELITY FACTOR 18"/>
    <property type="match status" value="1"/>
</dbReference>
<feature type="region of interest" description="Disordered" evidence="1">
    <location>
        <begin position="463"/>
        <end position="519"/>
    </location>
</feature>
<name>A0A1B6M2P9_9HEMI</name>
<dbReference type="PANTHER" id="PTHR23389:SF21">
    <property type="entry name" value="ATPASE FAMILY AAA DOMAIN-CONTAINING PROTEIN 5"/>
    <property type="match status" value="1"/>
</dbReference>
<dbReference type="Pfam" id="PF03215">
    <property type="entry name" value="Rad17"/>
    <property type="match status" value="1"/>
</dbReference>
<feature type="compositionally biased region" description="Basic residues" evidence="1">
    <location>
        <begin position="472"/>
        <end position="483"/>
    </location>
</feature>
<feature type="compositionally biased region" description="Polar residues" evidence="1">
    <location>
        <begin position="504"/>
        <end position="519"/>
    </location>
</feature>
<evidence type="ECO:0000313" key="3">
    <source>
        <dbReference type="EMBL" id="JAT30219.1"/>
    </source>
</evidence>
<dbReference type="InterPro" id="IPR003593">
    <property type="entry name" value="AAA+_ATPase"/>
</dbReference>
<feature type="region of interest" description="Disordered" evidence="1">
    <location>
        <begin position="1"/>
        <end position="132"/>
    </location>
</feature>
<dbReference type="EMBL" id="GEBQ01009758">
    <property type="protein sequence ID" value="JAT30219.1"/>
    <property type="molecule type" value="Transcribed_RNA"/>
</dbReference>
<sequence length="1378" mass="154288">NSSTSEPVEEKAPATKKRKLSLSKSKSKIGTKESVSKELNSDIDNTKLHNNSKTELINVENATPGEKKKRKRQQDNSTSDKKIKVSKSLNLGTKCDFKSDCDSVEDSKKTKEKSKNEASNVSKAKHKISVEKGDNSDGNLLCEYDEPVVRTKKKKLLKTKLFSESDNETDVKERKSSSLSKNLAEHNLNNEKIHESTQNSLFSYINNTNGITTKNYSKPLTLGHEECNLKSDCDKVEDDNNFRKEKVDLRSIEDNYDNKKCDKLVVQTMKKKCLKTNPLESDNLLIKEKESIILSNSTNEQSLNNEKSPDSSRNSLFSYFNKVDKEIALKQKPEKIKVEVLVHLPPNVGNQPKRRSSEKLPKTNKSKIQKNKIKLDNSDVIEVICSEEIVDENCPINSNPKMSPELEIKIETDTVFKEENPSKDQQKNLANIFVAKKCKENVVLKKAEIESIEFQSLPNIDKKGKESVEKQSKKKTTLQKKNKSNSIDKNNHPSSKESIKDVPSNETTPTRQLKISSSKTKIARIGLKNKLKAKTITDCLKGLAENVSPTAAKNNSSGQENVEVKEEQILVSPKVSLPICQNSCLKTPSKNVPENNSKNITTPKQKTSTLNGYFTTKSESSACKGKDSGEKSLQSKKFPSPWKMKVRLNRVTNPISDSEEDSLDATDDLKQRKLNSQIKPKTNENEDELTNDDTPIIVVIDDDEGSLKSSQGHGNQRKSLPRSAKKLKLTSSDEEKKIESPKPIVKLWPFFQKGTARPPKEAPVDEAKLKAKMLFLESGVPEVIKRKVETVRNEAMVGQPAPFPTVSHIHQGDDWECVSVPQCLLPLLRSPSPPLQPSHIAPWGSLVSRADPEEPEIPVFERPGNVKAFLEQLKEEEPKTDVKALYKKLKEYKSRADSTVWTDVYKPVKSADMVGNSESIKKLKTWLETLKNRKRKEGSESSGDEFVNDDSDEESNAVNNMAVLTGPCGCGKTSAVYALANELDCKVLEINSSCNRSGKRILTEFSESTQSHQVERAQPLGGLFSNQKTVKMKKKKKSTLSAEAKAEKTSLILVEDADLLFPDMDDGFVPALASLAANSKRPLVLVTNTSRAPHLERFNNTRLLQLSFSRPRPAKLGLWLRLVGLVEGVMMTAEQASRLVEWSNCDVRRCLLQLQLMVHSNNSEVRESLTELQLWWRWPAQHQLQYELPTLLEPDEMLSVASQGTDKKLLIKQLQSVARTTSQLAVLDELSSRSRPGAAEVCPVAWQGRCADSTSLTSPCDVTMPSATCQLIDWLAHTAAQDLPSDSERIGLTAPEARWLSILRQGEQMFMSGVATTQHTNHESVTCDYLPTLRELGRAEQVRLATYTRRANRMFNYLQGLGVHANKSYRDFMCNAFS</sequence>
<dbReference type="SUPFAM" id="SSF52540">
    <property type="entry name" value="P-loop containing nucleoside triphosphate hydrolases"/>
    <property type="match status" value="1"/>
</dbReference>
<dbReference type="GO" id="GO:0003677">
    <property type="term" value="F:DNA binding"/>
    <property type="evidence" value="ECO:0007669"/>
    <property type="project" value="TreeGrafter"/>
</dbReference>
<dbReference type="GO" id="GO:0005634">
    <property type="term" value="C:nucleus"/>
    <property type="evidence" value="ECO:0007669"/>
    <property type="project" value="TreeGrafter"/>
</dbReference>
<feature type="compositionally biased region" description="Basic residues" evidence="1">
    <location>
        <begin position="715"/>
        <end position="728"/>
    </location>
</feature>
<evidence type="ECO:0000259" key="2">
    <source>
        <dbReference type="SMART" id="SM00382"/>
    </source>
</evidence>
<dbReference type="Gene3D" id="3.40.50.300">
    <property type="entry name" value="P-loop containing nucleotide triphosphate hydrolases"/>
    <property type="match status" value="1"/>
</dbReference>
<feature type="region of interest" description="Disordered" evidence="1">
    <location>
        <begin position="590"/>
        <end position="638"/>
    </location>
</feature>
<feature type="compositionally biased region" description="Acidic residues" evidence="1">
    <location>
        <begin position="942"/>
        <end position="953"/>
    </location>
</feature>
<feature type="compositionally biased region" description="Basic and acidic residues" evidence="1">
    <location>
        <begin position="489"/>
        <end position="500"/>
    </location>
</feature>
<feature type="non-terminal residue" evidence="3">
    <location>
        <position position="1"/>
    </location>
</feature>
<reference evidence="3" key="1">
    <citation type="submission" date="2015-11" db="EMBL/GenBank/DDBJ databases">
        <title>De novo transcriptome assembly of four potential Pierce s Disease insect vectors from Arizona vineyards.</title>
        <authorList>
            <person name="Tassone E.E."/>
        </authorList>
    </citation>
    <scope>NUCLEOTIDE SEQUENCE</scope>
</reference>
<feature type="compositionally biased region" description="Acidic residues" evidence="1">
    <location>
        <begin position="657"/>
        <end position="666"/>
    </location>
</feature>
<feature type="domain" description="AAA+ ATPase" evidence="2">
    <location>
        <begin position="958"/>
        <end position="1118"/>
    </location>
</feature>
<feature type="compositionally biased region" description="Basic and acidic residues" evidence="1">
    <location>
        <begin position="95"/>
        <end position="116"/>
    </location>
</feature>
<feature type="region of interest" description="Disordered" evidence="1">
    <location>
        <begin position="934"/>
        <end position="953"/>
    </location>
</feature>
<protein>
    <recommendedName>
        <fullName evidence="2">AAA+ ATPase domain-containing protein</fullName>
    </recommendedName>
</protein>
<evidence type="ECO:0000256" key="1">
    <source>
        <dbReference type="SAM" id="MobiDB-lite"/>
    </source>
</evidence>
<accession>A0A1B6M2P9</accession>
<feature type="region of interest" description="Disordered" evidence="1">
    <location>
        <begin position="653"/>
        <end position="738"/>
    </location>
</feature>
<dbReference type="InterPro" id="IPR027417">
    <property type="entry name" value="P-loop_NTPase"/>
</dbReference>
<feature type="compositionally biased region" description="Basic residues" evidence="1">
    <location>
        <begin position="14"/>
        <end position="29"/>
    </location>
</feature>
<dbReference type="SMART" id="SM00382">
    <property type="entry name" value="AAA"/>
    <property type="match status" value="1"/>
</dbReference>
<feature type="compositionally biased region" description="Basic and acidic residues" evidence="1">
    <location>
        <begin position="30"/>
        <end position="47"/>
    </location>
</feature>
<proteinExistence type="predicted"/>
<dbReference type="GO" id="GO:0061860">
    <property type="term" value="F:DNA clamp unloader activity"/>
    <property type="evidence" value="ECO:0007669"/>
    <property type="project" value="TreeGrafter"/>
</dbReference>